<organism evidence="2 3">
    <name type="scientific">Puccinia graminis f. sp. tritici</name>
    <dbReference type="NCBI Taxonomy" id="56615"/>
    <lineage>
        <taxon>Eukaryota</taxon>
        <taxon>Fungi</taxon>
        <taxon>Dikarya</taxon>
        <taxon>Basidiomycota</taxon>
        <taxon>Pucciniomycotina</taxon>
        <taxon>Pucciniomycetes</taxon>
        <taxon>Pucciniales</taxon>
        <taxon>Pucciniaceae</taxon>
        <taxon>Puccinia</taxon>
    </lineage>
</organism>
<evidence type="ECO:0000256" key="1">
    <source>
        <dbReference type="SAM" id="Phobius"/>
    </source>
</evidence>
<name>A0A5B0S367_PUCGR</name>
<evidence type="ECO:0000313" key="2">
    <source>
        <dbReference type="EMBL" id="KAA1132611.1"/>
    </source>
</evidence>
<evidence type="ECO:0000313" key="3">
    <source>
        <dbReference type="Proteomes" id="UP000325313"/>
    </source>
</evidence>
<accession>A0A5B0S367</accession>
<keyword evidence="1" id="KW-1133">Transmembrane helix</keyword>
<feature type="transmembrane region" description="Helical" evidence="1">
    <location>
        <begin position="55"/>
        <end position="76"/>
    </location>
</feature>
<gene>
    <name evidence="2" type="ORF">PGTUg99_014002</name>
</gene>
<reference evidence="2 3" key="1">
    <citation type="submission" date="2019-05" db="EMBL/GenBank/DDBJ databases">
        <title>Emergence of the Ug99 lineage of the wheat stem rust pathogen through somatic hybridization.</title>
        <authorList>
            <person name="Li F."/>
            <person name="Upadhyaya N.M."/>
            <person name="Sperschneider J."/>
            <person name="Matny O."/>
            <person name="Nguyen-Phuc H."/>
            <person name="Mago R."/>
            <person name="Raley C."/>
            <person name="Miller M.E."/>
            <person name="Silverstein K.A.T."/>
            <person name="Henningsen E."/>
            <person name="Hirsch C.D."/>
            <person name="Visser B."/>
            <person name="Pretorius Z.A."/>
            <person name="Steffenson B.J."/>
            <person name="Schwessinger B."/>
            <person name="Dodds P.N."/>
            <person name="Figueroa M."/>
        </authorList>
    </citation>
    <scope>NUCLEOTIDE SEQUENCE [LARGE SCALE GENOMIC DNA]</scope>
    <source>
        <strain evidence="2 3">Ug99</strain>
    </source>
</reference>
<proteinExistence type="predicted"/>
<keyword evidence="1" id="KW-0812">Transmembrane</keyword>
<sequence length="200" mass="21885">MASSWPDSTEVSNTPLRPSMAMAVVGLRLIMLLTREHLPVLRGLISLPGPSDPTLILLSSLIFLSIFSTCISSNLFSRKLAALPLGTCHQSNRLEPLHYPKGTLDNPPLSLPTRQLLLDLRLDVLVSNVRLDARNPPLLALLIHQIRYCLSVGPVVCSLKKKNHRPVCSYALFVSSSGVNGVPLEKEKSSATLSFSFFSM</sequence>
<keyword evidence="1" id="KW-0472">Membrane</keyword>
<dbReference type="AlphaFoldDB" id="A0A5B0S367"/>
<dbReference type="Proteomes" id="UP000325313">
    <property type="component" value="Unassembled WGS sequence"/>
</dbReference>
<comment type="caution">
    <text evidence="2">The sequence shown here is derived from an EMBL/GenBank/DDBJ whole genome shotgun (WGS) entry which is preliminary data.</text>
</comment>
<dbReference type="EMBL" id="VDEP01000078">
    <property type="protein sequence ID" value="KAA1132611.1"/>
    <property type="molecule type" value="Genomic_DNA"/>
</dbReference>
<protein>
    <submittedName>
        <fullName evidence="2">Uncharacterized protein</fullName>
    </submittedName>
</protein>